<dbReference type="GO" id="GO:0005737">
    <property type="term" value="C:cytoplasm"/>
    <property type="evidence" value="ECO:0007669"/>
    <property type="project" value="UniProtKB-SubCell"/>
</dbReference>
<evidence type="ECO:0000256" key="2">
    <source>
        <dbReference type="ARBA" id="ARBA00022490"/>
    </source>
</evidence>
<dbReference type="HAMAP" id="MF_00423">
    <property type="entry name" value="SelA"/>
    <property type="match status" value="1"/>
</dbReference>
<dbReference type="GO" id="GO:0001717">
    <property type="term" value="P:conversion of seryl-tRNAsec to selenocys-tRNAsec"/>
    <property type="evidence" value="ECO:0007669"/>
    <property type="project" value="UniProtKB-UniRule"/>
</dbReference>
<keyword evidence="6 8" id="KW-0711">Selenium</keyword>
<dbReference type="Pfam" id="PF12390">
    <property type="entry name" value="Se-cys_synth_N"/>
    <property type="match status" value="1"/>
</dbReference>
<evidence type="ECO:0000256" key="5">
    <source>
        <dbReference type="ARBA" id="ARBA00022917"/>
    </source>
</evidence>
<dbReference type="InterPro" id="IPR015424">
    <property type="entry name" value="PyrdxlP-dep_Trfase"/>
</dbReference>
<dbReference type="Pfam" id="PF03841">
    <property type="entry name" value="SelA"/>
    <property type="match status" value="1"/>
</dbReference>
<name>A0A6I4UPT3_9SPHN</name>
<dbReference type="EC" id="2.9.1.1" evidence="8"/>
<comment type="caution">
    <text evidence="11">The sequence shown here is derived from an EMBL/GenBank/DDBJ whole genome shotgun (WGS) entry which is preliminary data.</text>
</comment>
<keyword evidence="12" id="KW-1185">Reference proteome</keyword>
<dbReference type="UniPathway" id="UPA00906">
    <property type="reaction ID" value="UER00896"/>
</dbReference>
<feature type="modified residue" description="N6-(pyridoxal phosphate)lysine" evidence="8 9">
    <location>
        <position position="283"/>
    </location>
</feature>
<dbReference type="AlphaFoldDB" id="A0A6I4UPT3"/>
<sequence length="452" mass="47815">MSTEARPPSVSLLLESDAGRALAATHGHKPAVAAIRAAIAEARQSGSFAPDRLLQMAAQSLSARRPNLRPVWNLTGTVLHTNLGRALLSERAVAAATVAMQRPVALEYDVAGGARGERDSVVREALRALTGAEGAVLVNNNAAAVTLMLDTFARGGEVIVSRGELIEIGGAFRLPDIMAATGARLREVGTTNRTHLRDYEAAIGEDTRLIMKVHPSNFRIEGFTSEVTAAVLAPLARKHGIPLVNDLGSGTLVDLSRYALPKEPTVAEAIAEGADIVTFSGDKLLGGPQAGLAVGRAELIGRMARNPLKRALRLDKIRLAALEATLEDYRTAANPDGAVPTLFFLARRADEIAARAARLVAPVAEVLGEDFEVRVEECRSQVGSGASPTATLPSAGLAIRGDSLEDLASRLRSLPEPVIGRIAEGALWLDLRCLAREDEARFLANLAHLAPR</sequence>
<evidence type="ECO:0000256" key="7">
    <source>
        <dbReference type="ARBA" id="ARBA00044507"/>
    </source>
</evidence>
<dbReference type="InterPro" id="IPR004534">
    <property type="entry name" value="SelA_trans"/>
</dbReference>
<comment type="function">
    <text evidence="8">Converts seryl-tRNA(Sec) to selenocysteinyl-tRNA(Sec) required for selenoprotein biosynthesis.</text>
</comment>
<feature type="domain" description="L-seryl-tRNA selenium transferase N-terminal" evidence="10">
    <location>
        <begin position="8"/>
        <end position="43"/>
    </location>
</feature>
<protein>
    <recommendedName>
        <fullName evidence="8">L-seryl-tRNA(Sec) selenium transferase</fullName>
        <ecNumber evidence="8">2.9.1.1</ecNumber>
    </recommendedName>
    <alternativeName>
        <fullName evidence="8">Selenocysteine synthase</fullName>
        <shortName evidence="8">Sec synthase</shortName>
    </alternativeName>
    <alternativeName>
        <fullName evidence="8">Selenocysteinyl-tRNA(Sec) synthase</fullName>
    </alternativeName>
</protein>
<keyword evidence="2 8" id="KW-0963">Cytoplasm</keyword>
<evidence type="ECO:0000256" key="6">
    <source>
        <dbReference type="ARBA" id="ARBA00023266"/>
    </source>
</evidence>
<dbReference type="InterPro" id="IPR025862">
    <property type="entry name" value="SelA_trans_N_dom"/>
</dbReference>
<evidence type="ECO:0000313" key="11">
    <source>
        <dbReference type="EMBL" id="MXP40748.1"/>
    </source>
</evidence>
<dbReference type="RefSeq" id="WP_160745615.1">
    <property type="nucleotide sequence ID" value="NZ_WTYK01000002.1"/>
</dbReference>
<dbReference type="Gene3D" id="3.90.1150.180">
    <property type="match status" value="1"/>
</dbReference>
<comment type="similarity">
    <text evidence="7 8">Belongs to the SelA family.</text>
</comment>
<evidence type="ECO:0000256" key="1">
    <source>
        <dbReference type="ARBA" id="ARBA00001933"/>
    </source>
</evidence>
<evidence type="ECO:0000256" key="3">
    <source>
        <dbReference type="ARBA" id="ARBA00022679"/>
    </source>
</evidence>
<comment type="cofactor">
    <cofactor evidence="1 8 9">
        <name>pyridoxal 5'-phosphate</name>
        <dbReference type="ChEBI" id="CHEBI:597326"/>
    </cofactor>
</comment>
<gene>
    <name evidence="8 11" type="primary">selA</name>
    <name evidence="11" type="ORF">GRI75_03675</name>
</gene>
<evidence type="ECO:0000256" key="4">
    <source>
        <dbReference type="ARBA" id="ARBA00022898"/>
    </source>
</evidence>
<dbReference type="Proteomes" id="UP000469159">
    <property type="component" value="Unassembled WGS sequence"/>
</dbReference>
<evidence type="ECO:0000313" key="12">
    <source>
        <dbReference type="Proteomes" id="UP000469159"/>
    </source>
</evidence>
<proteinExistence type="inferred from homology"/>
<keyword evidence="4 8" id="KW-0663">Pyridoxal phosphate</keyword>
<comment type="subcellular location">
    <subcellularLocation>
        <location evidence="8">Cytoplasm</location>
    </subcellularLocation>
</comment>
<evidence type="ECO:0000256" key="9">
    <source>
        <dbReference type="PIRSR" id="PIRSR618319-50"/>
    </source>
</evidence>
<dbReference type="NCBIfam" id="TIGR00474">
    <property type="entry name" value="selA"/>
    <property type="match status" value="1"/>
</dbReference>
<reference evidence="11 12" key="1">
    <citation type="submission" date="2019-12" db="EMBL/GenBank/DDBJ databases">
        <title>Genomic-based taxomic classification of the family Erythrobacteraceae.</title>
        <authorList>
            <person name="Xu L."/>
        </authorList>
    </citation>
    <scope>NUCLEOTIDE SEQUENCE [LARGE SCALE GENOMIC DNA]</scope>
    <source>
        <strain evidence="11 12">MCCC 1K02066</strain>
    </source>
</reference>
<keyword evidence="3 8" id="KW-0808">Transferase</keyword>
<accession>A0A6I4UPT3</accession>
<dbReference type="EMBL" id="WTYK01000002">
    <property type="protein sequence ID" value="MXP40748.1"/>
    <property type="molecule type" value="Genomic_DNA"/>
</dbReference>
<keyword evidence="5 8" id="KW-0648">Protein biosynthesis</keyword>
<dbReference type="InterPro" id="IPR015421">
    <property type="entry name" value="PyrdxlP-dep_Trfase_major"/>
</dbReference>
<dbReference type="PANTHER" id="PTHR32328">
    <property type="entry name" value="L-SERYL-TRNA(SEC) SELENIUM TRANSFERASE"/>
    <property type="match status" value="1"/>
</dbReference>
<dbReference type="InterPro" id="IPR018319">
    <property type="entry name" value="SelA-like"/>
</dbReference>
<organism evidence="11 12">
    <name type="scientific">Croceibacterium soli</name>
    <dbReference type="NCBI Taxonomy" id="1739690"/>
    <lineage>
        <taxon>Bacteria</taxon>
        <taxon>Pseudomonadati</taxon>
        <taxon>Pseudomonadota</taxon>
        <taxon>Alphaproteobacteria</taxon>
        <taxon>Sphingomonadales</taxon>
        <taxon>Erythrobacteraceae</taxon>
        <taxon>Croceibacterium</taxon>
    </lineage>
</organism>
<dbReference type="GO" id="GO:0001514">
    <property type="term" value="P:selenocysteine incorporation"/>
    <property type="evidence" value="ECO:0007669"/>
    <property type="project" value="UniProtKB-UniRule"/>
</dbReference>
<dbReference type="SUPFAM" id="SSF53383">
    <property type="entry name" value="PLP-dependent transferases"/>
    <property type="match status" value="1"/>
</dbReference>
<comment type="catalytic activity">
    <reaction evidence="8">
        <text>L-seryl-tRNA(Sec) + selenophosphate + H(+) = L-selenocysteinyl-tRNA(Sec) + phosphate</text>
        <dbReference type="Rhea" id="RHEA:22728"/>
        <dbReference type="Rhea" id="RHEA-COMP:9742"/>
        <dbReference type="Rhea" id="RHEA-COMP:9743"/>
        <dbReference type="ChEBI" id="CHEBI:15378"/>
        <dbReference type="ChEBI" id="CHEBI:16144"/>
        <dbReference type="ChEBI" id="CHEBI:43474"/>
        <dbReference type="ChEBI" id="CHEBI:78533"/>
        <dbReference type="ChEBI" id="CHEBI:78573"/>
        <dbReference type="EC" id="2.9.1.1"/>
    </reaction>
</comment>
<comment type="pathway">
    <text evidence="8">Aminoacyl-tRNA biosynthesis; selenocysteinyl-tRNA(Sec) biosynthesis; selenocysteinyl-tRNA(Sec) from L-seryl-tRNA(Sec) (bacterial route): step 1/1.</text>
</comment>
<dbReference type="PANTHER" id="PTHR32328:SF0">
    <property type="entry name" value="L-SERYL-TRNA(SEC) SELENIUM TRANSFERASE"/>
    <property type="match status" value="1"/>
</dbReference>
<evidence type="ECO:0000259" key="10">
    <source>
        <dbReference type="Pfam" id="PF12390"/>
    </source>
</evidence>
<dbReference type="OrthoDB" id="9787096at2"/>
<dbReference type="Gene3D" id="3.40.640.10">
    <property type="entry name" value="Type I PLP-dependent aspartate aminotransferase-like (Major domain)"/>
    <property type="match status" value="1"/>
</dbReference>
<dbReference type="GO" id="GO:0004125">
    <property type="term" value="F:L-seryl-tRNA(Sec) selenium transferase activity"/>
    <property type="evidence" value="ECO:0007669"/>
    <property type="project" value="UniProtKB-UniRule"/>
</dbReference>
<evidence type="ECO:0000256" key="8">
    <source>
        <dbReference type="HAMAP-Rule" id="MF_00423"/>
    </source>
</evidence>